<dbReference type="AlphaFoldDB" id="A0A6A6VHV3"/>
<dbReference type="GO" id="GO:0008810">
    <property type="term" value="F:cellulase activity"/>
    <property type="evidence" value="ECO:0007669"/>
    <property type="project" value="UniProtKB-EC"/>
</dbReference>
<dbReference type="PANTHER" id="PTHR39730">
    <property type="entry name" value="ENDOGLUCANASE 1"/>
    <property type="match status" value="1"/>
</dbReference>
<dbReference type="Pfam" id="PF02015">
    <property type="entry name" value="Glyco_hydro_45"/>
    <property type="match status" value="1"/>
</dbReference>
<feature type="domain" description="Glycosyl hydrolases family 45 active site" evidence="10">
    <location>
        <begin position="27"/>
        <end position="231"/>
    </location>
</feature>
<keyword evidence="8" id="KW-0624">Polysaccharide degradation</keyword>
<evidence type="ECO:0000256" key="2">
    <source>
        <dbReference type="ARBA" id="ARBA00007793"/>
    </source>
</evidence>
<evidence type="ECO:0000256" key="1">
    <source>
        <dbReference type="ARBA" id="ARBA00000966"/>
    </source>
</evidence>
<evidence type="ECO:0000256" key="8">
    <source>
        <dbReference type="ARBA" id="ARBA00023326"/>
    </source>
</evidence>
<dbReference type="SUPFAM" id="SSF50685">
    <property type="entry name" value="Barwin-like endoglucanases"/>
    <property type="match status" value="1"/>
</dbReference>
<keyword evidence="9" id="KW-0732">Signal</keyword>
<dbReference type="InterPro" id="IPR036908">
    <property type="entry name" value="RlpA-like_sf"/>
</dbReference>
<protein>
    <recommendedName>
        <fullName evidence="3">cellulase</fullName>
        <ecNumber evidence="3">3.2.1.4</ecNumber>
    </recommendedName>
</protein>
<evidence type="ECO:0000256" key="9">
    <source>
        <dbReference type="SAM" id="SignalP"/>
    </source>
</evidence>
<keyword evidence="6" id="KW-0119">Carbohydrate metabolism</keyword>
<reference evidence="11" key="1">
    <citation type="journal article" date="2020" name="Stud. Mycol.">
        <title>101 Dothideomycetes genomes: a test case for predicting lifestyles and emergence of pathogens.</title>
        <authorList>
            <person name="Haridas S."/>
            <person name="Albert R."/>
            <person name="Binder M."/>
            <person name="Bloem J."/>
            <person name="Labutti K."/>
            <person name="Salamov A."/>
            <person name="Andreopoulos B."/>
            <person name="Baker S."/>
            <person name="Barry K."/>
            <person name="Bills G."/>
            <person name="Bluhm B."/>
            <person name="Cannon C."/>
            <person name="Castanera R."/>
            <person name="Culley D."/>
            <person name="Daum C."/>
            <person name="Ezra D."/>
            <person name="Gonzalez J."/>
            <person name="Henrissat B."/>
            <person name="Kuo A."/>
            <person name="Liang C."/>
            <person name="Lipzen A."/>
            <person name="Lutzoni F."/>
            <person name="Magnuson J."/>
            <person name="Mondo S."/>
            <person name="Nolan M."/>
            <person name="Ohm R."/>
            <person name="Pangilinan J."/>
            <person name="Park H.-J."/>
            <person name="Ramirez L."/>
            <person name="Alfaro M."/>
            <person name="Sun H."/>
            <person name="Tritt A."/>
            <person name="Yoshinaga Y."/>
            <person name="Zwiers L.-H."/>
            <person name="Turgeon B."/>
            <person name="Goodwin S."/>
            <person name="Spatafora J."/>
            <person name="Crous P."/>
            <person name="Grigoriev I."/>
        </authorList>
    </citation>
    <scope>NUCLEOTIDE SEQUENCE</scope>
    <source>
        <strain evidence="11">CBS 119925</strain>
    </source>
</reference>
<evidence type="ECO:0000256" key="6">
    <source>
        <dbReference type="ARBA" id="ARBA00023277"/>
    </source>
</evidence>
<dbReference type="InterPro" id="IPR052288">
    <property type="entry name" value="GH45_Enzymes"/>
</dbReference>
<comment type="similarity">
    <text evidence="2">Belongs to the glycosyl hydrolase 45 (cellulase K) family.</text>
</comment>
<dbReference type="Proteomes" id="UP000799440">
    <property type="component" value="Unassembled WGS sequence"/>
</dbReference>
<evidence type="ECO:0000313" key="12">
    <source>
        <dbReference type="Proteomes" id="UP000799440"/>
    </source>
</evidence>
<keyword evidence="7" id="KW-0326">Glycosidase</keyword>
<keyword evidence="4 11" id="KW-0378">Hydrolase</keyword>
<organism evidence="11 12">
    <name type="scientific">Sporormia fimetaria CBS 119925</name>
    <dbReference type="NCBI Taxonomy" id="1340428"/>
    <lineage>
        <taxon>Eukaryota</taxon>
        <taxon>Fungi</taxon>
        <taxon>Dikarya</taxon>
        <taxon>Ascomycota</taxon>
        <taxon>Pezizomycotina</taxon>
        <taxon>Dothideomycetes</taxon>
        <taxon>Pleosporomycetidae</taxon>
        <taxon>Pleosporales</taxon>
        <taxon>Sporormiaceae</taxon>
        <taxon>Sporormia</taxon>
    </lineage>
</organism>
<keyword evidence="12" id="KW-1185">Reference proteome</keyword>
<dbReference type="EMBL" id="MU006568">
    <property type="protein sequence ID" value="KAF2748687.1"/>
    <property type="molecule type" value="Genomic_DNA"/>
</dbReference>
<dbReference type="InterPro" id="IPR000334">
    <property type="entry name" value="Glyco_hydro_45"/>
</dbReference>
<dbReference type="OrthoDB" id="10035502at2759"/>
<evidence type="ECO:0000256" key="5">
    <source>
        <dbReference type="ARBA" id="ARBA00023001"/>
    </source>
</evidence>
<dbReference type="PANTHER" id="PTHR39730:SF1">
    <property type="entry name" value="ENDOGLUCANASE 1"/>
    <property type="match status" value="1"/>
</dbReference>
<evidence type="ECO:0000256" key="7">
    <source>
        <dbReference type="ARBA" id="ARBA00023295"/>
    </source>
</evidence>
<evidence type="ECO:0000256" key="4">
    <source>
        <dbReference type="ARBA" id="ARBA00022801"/>
    </source>
</evidence>
<proteinExistence type="inferred from homology"/>
<comment type="catalytic activity">
    <reaction evidence="1">
        <text>Endohydrolysis of (1-&gt;4)-beta-D-glucosidic linkages in cellulose, lichenin and cereal beta-D-glucans.</text>
        <dbReference type="EC" id="3.2.1.4"/>
    </reaction>
</comment>
<keyword evidence="5" id="KW-0136">Cellulose degradation</keyword>
<dbReference type="Gene3D" id="2.40.40.10">
    <property type="entry name" value="RlpA-like domain"/>
    <property type="match status" value="1"/>
</dbReference>
<evidence type="ECO:0000259" key="10">
    <source>
        <dbReference type="Pfam" id="PF02015"/>
    </source>
</evidence>
<name>A0A6A6VHV3_9PLEO</name>
<evidence type="ECO:0000256" key="3">
    <source>
        <dbReference type="ARBA" id="ARBA00012601"/>
    </source>
</evidence>
<feature type="chain" id="PRO_5025423611" description="cellulase" evidence="9">
    <location>
        <begin position="19"/>
        <end position="277"/>
    </location>
</feature>
<gene>
    <name evidence="11" type="ORF">M011DRAFT_399834</name>
</gene>
<accession>A0A6A6VHV3</accession>
<dbReference type="EC" id="3.2.1.4" evidence="3"/>
<sequence>MTSTTFLTLALAALSVNAIKFDVSGEGIGALYWDCCKPSCAWNNKADFNQPVQACAKDGKSPMDMGAGTGCNGGTAFGCTDQQPWAVNDTFSYGFAGAHLQLELTQGALEDAWCCACYQLDFTSDPLKGKSMIIQASNTNYDVMDKNWFTLAVPGGNYSDAAGCHVQYGVEQTIFGGNNVGIEEKGKCDDMPEGLKPGCEWRFDWFQDAKYPTANFKRVTCPTELTDKTKCIRKDDVPAAQSEGKDGESKPGAASGLTATLSTVLGGAGLLGLALSV</sequence>
<evidence type="ECO:0000313" key="11">
    <source>
        <dbReference type="EMBL" id="KAF2748687.1"/>
    </source>
</evidence>
<dbReference type="GO" id="GO:0030245">
    <property type="term" value="P:cellulose catabolic process"/>
    <property type="evidence" value="ECO:0007669"/>
    <property type="project" value="UniProtKB-KW"/>
</dbReference>
<feature type="signal peptide" evidence="9">
    <location>
        <begin position="1"/>
        <end position="18"/>
    </location>
</feature>